<dbReference type="InterPro" id="IPR028036">
    <property type="entry name" value="DMAC1-like_dom"/>
</dbReference>
<dbReference type="OrthoDB" id="6604875at2759"/>
<keyword evidence="1" id="KW-0812">Transmembrane</keyword>
<keyword evidence="4" id="KW-1185">Reference proteome</keyword>
<name>A0A6A6URV7_9PEZI</name>
<evidence type="ECO:0000259" key="2">
    <source>
        <dbReference type="Pfam" id="PF15055"/>
    </source>
</evidence>
<sequence>MAQDGMLRELQTPISARETIRSEVRNNDDCLGCRIVGSAAFVGLGGGMLYTGNRDLNANRQKILQSKSIFGFKTRQSALFATSFSMIGLGLYRWFN</sequence>
<keyword evidence="1" id="KW-0472">Membrane</keyword>
<dbReference type="PANTHER" id="PTHR28048">
    <property type="entry name" value="ACR195WP"/>
    <property type="match status" value="1"/>
</dbReference>
<keyword evidence="1" id="KW-1133">Transmembrane helix</keyword>
<dbReference type="Pfam" id="PF15055">
    <property type="entry name" value="DMAC1_Dmo2"/>
    <property type="match status" value="1"/>
</dbReference>
<evidence type="ECO:0000256" key="1">
    <source>
        <dbReference type="SAM" id="Phobius"/>
    </source>
</evidence>
<dbReference type="Proteomes" id="UP000799302">
    <property type="component" value="Unassembled WGS sequence"/>
</dbReference>
<gene>
    <name evidence="3" type="ORF">BT63DRAFT_450042</name>
</gene>
<proteinExistence type="predicted"/>
<dbReference type="AlphaFoldDB" id="A0A6A6URV7"/>
<evidence type="ECO:0000313" key="4">
    <source>
        <dbReference type="Proteomes" id="UP000799302"/>
    </source>
</evidence>
<feature type="transmembrane region" description="Helical" evidence="1">
    <location>
        <begin position="77"/>
        <end position="95"/>
    </location>
</feature>
<protein>
    <recommendedName>
        <fullName evidence="2">Distal membrane-arm assembly complex protein 1-like domain-containing protein</fullName>
    </recommendedName>
</protein>
<accession>A0A6A6URV7</accession>
<evidence type="ECO:0000313" key="3">
    <source>
        <dbReference type="EMBL" id="KAF2675059.1"/>
    </source>
</evidence>
<reference evidence="3" key="1">
    <citation type="journal article" date="2020" name="Stud. Mycol.">
        <title>101 Dothideomycetes genomes: a test case for predicting lifestyles and emergence of pathogens.</title>
        <authorList>
            <person name="Haridas S."/>
            <person name="Albert R."/>
            <person name="Binder M."/>
            <person name="Bloem J."/>
            <person name="Labutti K."/>
            <person name="Salamov A."/>
            <person name="Andreopoulos B."/>
            <person name="Baker S."/>
            <person name="Barry K."/>
            <person name="Bills G."/>
            <person name="Bluhm B."/>
            <person name="Cannon C."/>
            <person name="Castanera R."/>
            <person name="Culley D."/>
            <person name="Daum C."/>
            <person name="Ezra D."/>
            <person name="Gonzalez J."/>
            <person name="Henrissat B."/>
            <person name="Kuo A."/>
            <person name="Liang C."/>
            <person name="Lipzen A."/>
            <person name="Lutzoni F."/>
            <person name="Magnuson J."/>
            <person name="Mondo S."/>
            <person name="Nolan M."/>
            <person name="Ohm R."/>
            <person name="Pangilinan J."/>
            <person name="Park H.-J."/>
            <person name="Ramirez L."/>
            <person name="Alfaro M."/>
            <person name="Sun H."/>
            <person name="Tritt A."/>
            <person name="Yoshinaga Y."/>
            <person name="Zwiers L.-H."/>
            <person name="Turgeon B."/>
            <person name="Goodwin S."/>
            <person name="Spatafora J."/>
            <person name="Crous P."/>
            <person name="Grigoriev I."/>
        </authorList>
    </citation>
    <scope>NUCLEOTIDE SEQUENCE</scope>
    <source>
        <strain evidence="3">CBS 115976</strain>
    </source>
</reference>
<dbReference type="PANTHER" id="PTHR28048:SF1">
    <property type="entry name" value="ACR195WP"/>
    <property type="match status" value="1"/>
</dbReference>
<organism evidence="3 4">
    <name type="scientific">Microthyrium microscopicum</name>
    <dbReference type="NCBI Taxonomy" id="703497"/>
    <lineage>
        <taxon>Eukaryota</taxon>
        <taxon>Fungi</taxon>
        <taxon>Dikarya</taxon>
        <taxon>Ascomycota</taxon>
        <taxon>Pezizomycotina</taxon>
        <taxon>Dothideomycetes</taxon>
        <taxon>Dothideomycetes incertae sedis</taxon>
        <taxon>Microthyriales</taxon>
        <taxon>Microthyriaceae</taxon>
        <taxon>Microthyrium</taxon>
    </lineage>
</organism>
<feature type="domain" description="Distal membrane-arm assembly complex protein 1-like" evidence="2">
    <location>
        <begin position="29"/>
        <end position="57"/>
    </location>
</feature>
<dbReference type="InterPro" id="IPR053092">
    <property type="entry name" value="Mitochondrial_unc_protein"/>
</dbReference>
<dbReference type="EMBL" id="MU004230">
    <property type="protein sequence ID" value="KAF2675059.1"/>
    <property type="molecule type" value="Genomic_DNA"/>
</dbReference>